<dbReference type="NCBIfam" id="NF003814">
    <property type="entry name" value="PRK05406.1-3"/>
    <property type="match status" value="1"/>
</dbReference>
<dbReference type="OrthoDB" id="9773478at2"/>
<dbReference type="SUPFAM" id="SSF88713">
    <property type="entry name" value="Glycoside hydrolase/deacetylase"/>
    <property type="match status" value="1"/>
</dbReference>
<reference evidence="1 2" key="1">
    <citation type="submission" date="2019-01" db="EMBL/GenBank/DDBJ databases">
        <authorList>
            <person name="Chen W.-M."/>
        </authorList>
    </citation>
    <scope>NUCLEOTIDE SEQUENCE [LARGE SCALE GENOMIC DNA]</scope>
    <source>
        <strain evidence="1 2">CCP-6</strain>
    </source>
</reference>
<dbReference type="Pfam" id="PF03746">
    <property type="entry name" value="LamB_YcsF"/>
    <property type="match status" value="1"/>
</dbReference>
<dbReference type="InterPro" id="IPR005501">
    <property type="entry name" value="LamB/YcsF/PxpA-like"/>
</dbReference>
<dbReference type="RefSeq" id="WP_127788594.1">
    <property type="nucleotide sequence ID" value="NZ_SACL01000005.1"/>
</dbReference>
<dbReference type="PANTHER" id="PTHR30292:SF0">
    <property type="entry name" value="5-OXOPROLINASE SUBUNIT A"/>
    <property type="match status" value="1"/>
</dbReference>
<dbReference type="GO" id="GO:0005975">
    <property type="term" value="P:carbohydrate metabolic process"/>
    <property type="evidence" value="ECO:0007669"/>
    <property type="project" value="InterPro"/>
</dbReference>
<accession>A0A437MDK0</accession>
<dbReference type="AlphaFoldDB" id="A0A437MDK0"/>
<dbReference type="EMBL" id="SACL01000005">
    <property type="protein sequence ID" value="RVT95734.1"/>
    <property type="molecule type" value="Genomic_DNA"/>
</dbReference>
<sequence length="255" mass="27250">MMIDLNSDLGEGFGRWKSGEDEALMPLISSANVACGYHAGDAAIMTRTVEMAKAHGVDVGAHVGLPDKLGFGRVAMDIDPRELAKHALYQLGALYAIAKAQGVRVVHAGGHGAMDAMSRKNPAYNERMMEVFAAFDKDLIIRAMPNGNKAAFAKSLGLRTIGLIFADRAYDDDGNLVNRAIPNSVITDEEVVVQRVSQFMHDSTITAMSGKIIKFDAKSILVHSDTPGAVQIAQAVRRTVEAGGGKVVPASRMLD</sequence>
<keyword evidence="2" id="KW-1185">Reference proteome</keyword>
<dbReference type="Gene3D" id="3.20.20.370">
    <property type="entry name" value="Glycoside hydrolase/deacetylase"/>
    <property type="match status" value="1"/>
</dbReference>
<comment type="caution">
    <text evidence="1">The sequence shown here is derived from an EMBL/GenBank/DDBJ whole genome shotgun (WGS) entry which is preliminary data.</text>
</comment>
<dbReference type="Proteomes" id="UP000282957">
    <property type="component" value="Unassembled WGS sequence"/>
</dbReference>
<dbReference type="CDD" id="cd10787">
    <property type="entry name" value="LamB_YcsF_like"/>
    <property type="match status" value="1"/>
</dbReference>
<dbReference type="InterPro" id="IPR011330">
    <property type="entry name" value="Glyco_hydro/deAcase_b/a-brl"/>
</dbReference>
<gene>
    <name evidence="1" type="ORF">EOD42_16205</name>
</gene>
<dbReference type="PANTHER" id="PTHR30292">
    <property type="entry name" value="UNCHARACTERIZED PROTEIN YBGL-RELATED"/>
    <property type="match status" value="1"/>
</dbReference>
<name>A0A437MDK0_9PROT</name>
<dbReference type="NCBIfam" id="NF003816">
    <property type="entry name" value="PRK05406.1-5"/>
    <property type="match status" value="1"/>
</dbReference>
<proteinExistence type="predicted"/>
<protein>
    <submittedName>
        <fullName evidence="1">LamB/YcsF family protein</fullName>
    </submittedName>
</protein>
<evidence type="ECO:0000313" key="1">
    <source>
        <dbReference type="EMBL" id="RVT95734.1"/>
    </source>
</evidence>
<evidence type="ECO:0000313" key="2">
    <source>
        <dbReference type="Proteomes" id="UP000282957"/>
    </source>
</evidence>
<organism evidence="1 2">
    <name type="scientific">Rhodovarius crocodyli</name>
    <dbReference type="NCBI Taxonomy" id="1979269"/>
    <lineage>
        <taxon>Bacteria</taxon>
        <taxon>Pseudomonadati</taxon>
        <taxon>Pseudomonadota</taxon>
        <taxon>Alphaproteobacteria</taxon>
        <taxon>Acetobacterales</taxon>
        <taxon>Roseomonadaceae</taxon>
        <taxon>Rhodovarius</taxon>
    </lineage>
</organism>